<feature type="chain" id="PRO_5002141305" evidence="1">
    <location>
        <begin position="20"/>
        <end position="258"/>
    </location>
</feature>
<keyword evidence="1" id="KW-0732">Signal</keyword>
<comment type="caution">
    <text evidence="2">The sequence shown here is derived from an EMBL/GenBank/DDBJ whole genome shotgun (WGS) entry which is preliminary data.</text>
</comment>
<dbReference type="AlphaFoldDB" id="A0A0C1VU11"/>
<proteinExistence type="predicted"/>
<dbReference type="RefSeq" id="WP_020194569.1">
    <property type="nucleotide sequence ID" value="NZ_BAOH01000005.1"/>
</dbReference>
<protein>
    <submittedName>
        <fullName evidence="2">Uncharacterized protein</fullName>
    </submittedName>
</protein>
<dbReference type="PATRIC" id="fig|1229493.5.peg.1217"/>
<organism evidence="2 3">
    <name type="scientific">Vibrio owensii CAIM 1854 = LMG 25443</name>
    <dbReference type="NCBI Taxonomy" id="1229493"/>
    <lineage>
        <taxon>Bacteria</taxon>
        <taxon>Pseudomonadati</taxon>
        <taxon>Pseudomonadota</taxon>
        <taxon>Gammaproteobacteria</taxon>
        <taxon>Vibrionales</taxon>
        <taxon>Vibrionaceae</taxon>
        <taxon>Vibrio</taxon>
    </lineage>
</organism>
<dbReference type="EMBL" id="JPRD01000015">
    <property type="protein sequence ID" value="KIF53368.1"/>
    <property type="molecule type" value="Genomic_DNA"/>
</dbReference>
<feature type="signal peptide" evidence="1">
    <location>
        <begin position="1"/>
        <end position="19"/>
    </location>
</feature>
<evidence type="ECO:0000256" key="1">
    <source>
        <dbReference type="SAM" id="SignalP"/>
    </source>
</evidence>
<gene>
    <name evidence="2" type="ORF">H735_10635</name>
</gene>
<sequence>MLRNLALLISLCASIGAYASNTEDSKLTVQTYLKQLEVIINAAQNNLGLQVFAANNSTVQDIKRFCQAYGVDCNHATVNEFNQYSEKHNSETVVKEKDMINFSMFSALNTSPDSNKPTNSLIEYAERIKALCAMSTGNLQQRCLHDNKPIVKRIYTFVDNNSDRATIEGFNDYLKKERKKGLDEYLAKRAMMKEGKQDITIKGKQFCSMYNSLLASSGVLDLLEKLDIAKDLPGYQRSKKDLVDSLADSKTTWEENCI</sequence>
<evidence type="ECO:0000313" key="2">
    <source>
        <dbReference type="EMBL" id="KIF53368.1"/>
    </source>
</evidence>
<reference evidence="2 3" key="1">
    <citation type="submission" date="2014-07" db="EMBL/GenBank/DDBJ databases">
        <title>Unique and conserved regions in Vibrio harveyi and related species in comparison with the shrimp pathogen Vibrio harveyi CAIM 1792.</title>
        <authorList>
            <person name="Espinoza-Valles I."/>
            <person name="Vora G."/>
            <person name="Leekitcharoenphon P."/>
            <person name="Ussery D."/>
            <person name="Hoj L."/>
            <person name="Gomez-Gil B."/>
        </authorList>
    </citation>
    <scope>NUCLEOTIDE SEQUENCE [LARGE SCALE GENOMIC DNA]</scope>
    <source>
        <strain evidence="3">CAIM 1854 / LMG 25443</strain>
    </source>
</reference>
<name>A0A0C1VU11_9VIBR</name>
<dbReference type="Proteomes" id="UP000031586">
    <property type="component" value="Unassembled WGS sequence"/>
</dbReference>
<evidence type="ECO:0000313" key="3">
    <source>
        <dbReference type="Proteomes" id="UP000031586"/>
    </source>
</evidence>
<accession>A0A0C1VU11</accession>